<reference evidence="1 2" key="2">
    <citation type="submission" date="2020-03" db="EMBL/GenBank/DDBJ databases">
        <authorList>
            <person name="Ichikawa N."/>
            <person name="Kimura A."/>
            <person name="Kitahashi Y."/>
            <person name="Uohara A."/>
        </authorList>
    </citation>
    <scope>NUCLEOTIDE SEQUENCE [LARGE SCALE GENOMIC DNA]</scope>
    <source>
        <strain evidence="1 2">NBRC 107702</strain>
    </source>
</reference>
<evidence type="ECO:0000313" key="2">
    <source>
        <dbReference type="Proteomes" id="UP000502508"/>
    </source>
</evidence>
<protein>
    <submittedName>
        <fullName evidence="1">Uncharacterized protein</fullName>
    </submittedName>
</protein>
<accession>A0A6F8XJT5</accession>
<dbReference type="RefSeq" id="WP_232072820.1">
    <property type="nucleotide sequence ID" value="NZ_AP022870.1"/>
</dbReference>
<proteinExistence type="predicted"/>
<organism evidence="1 2">
    <name type="scientific">Phytohabitans flavus</name>
    <dbReference type="NCBI Taxonomy" id="1076124"/>
    <lineage>
        <taxon>Bacteria</taxon>
        <taxon>Bacillati</taxon>
        <taxon>Actinomycetota</taxon>
        <taxon>Actinomycetes</taxon>
        <taxon>Micromonosporales</taxon>
        <taxon>Micromonosporaceae</taxon>
    </lineage>
</organism>
<gene>
    <name evidence="1" type="ORF">Pflav_004840</name>
</gene>
<keyword evidence="2" id="KW-1185">Reference proteome</keyword>
<evidence type="ECO:0000313" key="1">
    <source>
        <dbReference type="EMBL" id="BCB74074.1"/>
    </source>
</evidence>
<reference evidence="1 2" key="1">
    <citation type="submission" date="2020-03" db="EMBL/GenBank/DDBJ databases">
        <title>Whole genome shotgun sequence of Phytohabitans flavus NBRC 107702.</title>
        <authorList>
            <person name="Komaki H."/>
            <person name="Tamura T."/>
        </authorList>
    </citation>
    <scope>NUCLEOTIDE SEQUENCE [LARGE SCALE GENOMIC DNA]</scope>
    <source>
        <strain evidence="1 2">NBRC 107702</strain>
    </source>
</reference>
<dbReference type="KEGG" id="pfla:Pflav_004840"/>
<dbReference type="EMBL" id="AP022870">
    <property type="protein sequence ID" value="BCB74074.1"/>
    <property type="molecule type" value="Genomic_DNA"/>
</dbReference>
<dbReference type="Proteomes" id="UP000502508">
    <property type="component" value="Chromosome"/>
</dbReference>
<dbReference type="AlphaFoldDB" id="A0A6F8XJT5"/>
<name>A0A6F8XJT5_9ACTN</name>
<sequence length="75" mass="8176">MECECGVEYFVPYAEAAERLTLLELDLLPDGGSDHADRAPAVVRAVLLEVAFTALRRLAHEHLVAQRFGAGQEPA</sequence>